<reference evidence="4 5" key="1">
    <citation type="submission" date="2019-03" db="EMBL/GenBank/DDBJ databases">
        <title>Genomic Encyclopedia of Type Strains, Phase IV (KMG-IV): sequencing the most valuable type-strain genomes for metagenomic binning, comparative biology and taxonomic classification.</title>
        <authorList>
            <person name="Goeker M."/>
        </authorList>
    </citation>
    <scope>NUCLEOTIDE SEQUENCE [LARGE SCALE GENOMIC DNA]</scope>
    <source>
        <strain evidence="4 5">DSM 45765</strain>
    </source>
</reference>
<keyword evidence="1" id="KW-0472">Membrane</keyword>
<feature type="transmembrane region" description="Helical" evidence="1">
    <location>
        <begin position="55"/>
        <end position="79"/>
    </location>
</feature>
<evidence type="ECO:0000313" key="4">
    <source>
        <dbReference type="EMBL" id="TCP43859.1"/>
    </source>
</evidence>
<name>A0A4R2Q5T4_9PSEU</name>
<protein>
    <recommendedName>
        <fullName evidence="6">DUF308 domain-containing protein</fullName>
    </recommendedName>
</protein>
<evidence type="ECO:0000313" key="5">
    <source>
        <dbReference type="Proteomes" id="UP000294911"/>
    </source>
</evidence>
<feature type="domain" description="YqeB PH" evidence="3">
    <location>
        <begin position="9"/>
        <end position="158"/>
    </location>
</feature>
<dbReference type="InterPro" id="IPR057798">
    <property type="entry name" value="PH_YqeB"/>
</dbReference>
<sequence>MSSPETSITIRMPNWVHWLLVLGAAAAGLVLGLLVKPFVRWIVDLIGEAPGPLRVAAELPVGWAVLVLTVVGALIGVWLSAEAAKESLVVTIGPTDVQLNQDGNARYLAKADIGEVFYDRKELVFLDADTRELARNKATDLNREVLRESIERFGYPWRGASDPREQEFQQWVDGRPDLVEEQQRLLRSRARALRDKQRGTAAELAEQLQEAGVVVRDRAEAQEYRKLPR</sequence>
<feature type="domain" description="Cysteinyl-tRNA ligase anticodon binding" evidence="2">
    <location>
        <begin position="175"/>
        <end position="225"/>
    </location>
</feature>
<accession>A0A4R2Q5T4</accession>
<dbReference type="InterPro" id="IPR056411">
    <property type="entry name" value="CysS_C"/>
</dbReference>
<feature type="transmembrane region" description="Helical" evidence="1">
    <location>
        <begin position="15"/>
        <end position="35"/>
    </location>
</feature>
<keyword evidence="1" id="KW-0812">Transmembrane</keyword>
<dbReference type="Proteomes" id="UP000294911">
    <property type="component" value="Unassembled WGS sequence"/>
</dbReference>
<dbReference type="Pfam" id="PF23493">
    <property type="entry name" value="CysS_C"/>
    <property type="match status" value="1"/>
</dbReference>
<proteinExistence type="predicted"/>
<evidence type="ECO:0000256" key="1">
    <source>
        <dbReference type="SAM" id="Phobius"/>
    </source>
</evidence>
<comment type="caution">
    <text evidence="4">The sequence shown here is derived from an EMBL/GenBank/DDBJ whole genome shotgun (WGS) entry which is preliminary data.</text>
</comment>
<dbReference type="OrthoDB" id="5145029at2"/>
<dbReference type="Pfam" id="PF23494">
    <property type="entry name" value="bPH_10"/>
    <property type="match status" value="1"/>
</dbReference>
<gene>
    <name evidence="4" type="ORF">EV191_12013</name>
</gene>
<dbReference type="AlphaFoldDB" id="A0A4R2Q5T4"/>
<evidence type="ECO:0000259" key="2">
    <source>
        <dbReference type="Pfam" id="PF23493"/>
    </source>
</evidence>
<organism evidence="4 5">
    <name type="scientific">Tamaricihabitans halophyticus</name>
    <dbReference type="NCBI Taxonomy" id="1262583"/>
    <lineage>
        <taxon>Bacteria</taxon>
        <taxon>Bacillati</taxon>
        <taxon>Actinomycetota</taxon>
        <taxon>Actinomycetes</taxon>
        <taxon>Pseudonocardiales</taxon>
        <taxon>Pseudonocardiaceae</taxon>
        <taxon>Tamaricihabitans</taxon>
    </lineage>
</organism>
<keyword evidence="5" id="KW-1185">Reference proteome</keyword>
<evidence type="ECO:0008006" key="6">
    <source>
        <dbReference type="Google" id="ProtNLM"/>
    </source>
</evidence>
<dbReference type="RefSeq" id="WP_132880477.1">
    <property type="nucleotide sequence ID" value="NZ_SLXQ01000020.1"/>
</dbReference>
<keyword evidence="1" id="KW-1133">Transmembrane helix</keyword>
<evidence type="ECO:0000259" key="3">
    <source>
        <dbReference type="Pfam" id="PF23494"/>
    </source>
</evidence>
<dbReference type="EMBL" id="SLXQ01000020">
    <property type="protein sequence ID" value="TCP43859.1"/>
    <property type="molecule type" value="Genomic_DNA"/>
</dbReference>